<comment type="caution">
    <text evidence="4">The sequence shown here is derived from an EMBL/GenBank/DDBJ whole genome shotgun (WGS) entry which is preliminary data.</text>
</comment>
<feature type="domain" description="SAP" evidence="3">
    <location>
        <begin position="93"/>
        <end position="127"/>
    </location>
</feature>
<organism evidence="4 5">
    <name type="scientific">Rhynchospora pubera</name>
    <dbReference type="NCBI Taxonomy" id="906938"/>
    <lineage>
        <taxon>Eukaryota</taxon>
        <taxon>Viridiplantae</taxon>
        <taxon>Streptophyta</taxon>
        <taxon>Embryophyta</taxon>
        <taxon>Tracheophyta</taxon>
        <taxon>Spermatophyta</taxon>
        <taxon>Magnoliopsida</taxon>
        <taxon>Liliopsida</taxon>
        <taxon>Poales</taxon>
        <taxon>Cyperaceae</taxon>
        <taxon>Cyperoideae</taxon>
        <taxon>Rhynchosporeae</taxon>
        <taxon>Rhynchospora</taxon>
    </lineage>
</organism>
<protein>
    <submittedName>
        <fullName evidence="4">Zinc finger CCCH domain-containing protein 62</fullName>
    </submittedName>
</protein>
<keyword evidence="1" id="KW-0862">Zinc</keyword>
<dbReference type="PROSITE" id="PS50800">
    <property type="entry name" value="SAP"/>
    <property type="match status" value="1"/>
</dbReference>
<dbReference type="Pfam" id="PF24766">
    <property type="entry name" value="DUF7699"/>
    <property type="match status" value="1"/>
</dbReference>
<dbReference type="SUPFAM" id="SSF68906">
    <property type="entry name" value="SAP domain"/>
    <property type="match status" value="1"/>
</dbReference>
<dbReference type="InterPro" id="IPR056116">
    <property type="entry name" value="DUF7699"/>
</dbReference>
<dbReference type="PROSITE" id="PS50103">
    <property type="entry name" value="ZF_C3H1"/>
    <property type="match status" value="1"/>
</dbReference>
<keyword evidence="5" id="KW-1185">Reference proteome</keyword>
<feature type="zinc finger region" description="C3H1-type" evidence="1">
    <location>
        <begin position="332"/>
        <end position="357"/>
    </location>
</feature>
<dbReference type="InterPro" id="IPR036361">
    <property type="entry name" value="SAP_dom_sf"/>
</dbReference>
<evidence type="ECO:0000259" key="2">
    <source>
        <dbReference type="PROSITE" id="PS50103"/>
    </source>
</evidence>
<dbReference type="PANTHER" id="PTHR35323:SF5">
    <property type="entry name" value="ZINC FINGER CCCH DOMAIN-CONTAINING PROTEIN 62"/>
    <property type="match status" value="1"/>
</dbReference>
<reference evidence="4" key="1">
    <citation type="submission" date="2022-08" db="EMBL/GenBank/DDBJ databases">
        <authorList>
            <person name="Marques A."/>
        </authorList>
    </citation>
    <scope>NUCLEOTIDE SEQUENCE</scope>
    <source>
        <strain evidence="4">RhyPub2mFocal</strain>
        <tissue evidence="4">Leaves</tissue>
    </source>
</reference>
<dbReference type="InterPro" id="IPR000571">
    <property type="entry name" value="Znf_CCCH"/>
</dbReference>
<keyword evidence="1" id="KW-0863">Zinc-finger</keyword>
<evidence type="ECO:0000313" key="5">
    <source>
        <dbReference type="Proteomes" id="UP001140206"/>
    </source>
</evidence>
<gene>
    <name evidence="4" type="ORF">LUZ62_084838</name>
</gene>
<dbReference type="Proteomes" id="UP001140206">
    <property type="component" value="Chromosome 5"/>
</dbReference>
<dbReference type="Pfam" id="PF02037">
    <property type="entry name" value="SAP"/>
    <property type="match status" value="1"/>
</dbReference>
<dbReference type="InterPro" id="IPR003034">
    <property type="entry name" value="SAP_dom"/>
</dbReference>
<dbReference type="AlphaFoldDB" id="A0AAV8C4N4"/>
<accession>A0AAV8C4N4</accession>
<dbReference type="Gene3D" id="1.10.720.30">
    <property type="entry name" value="SAP domain"/>
    <property type="match status" value="1"/>
</dbReference>
<keyword evidence="1" id="KW-0479">Metal-binding</keyword>
<proteinExistence type="predicted"/>
<dbReference type="PANTHER" id="PTHR35323">
    <property type="entry name" value="SAP DOMAIN-CONTAINING PROTEIN"/>
    <property type="match status" value="1"/>
</dbReference>
<evidence type="ECO:0000256" key="1">
    <source>
        <dbReference type="PROSITE-ProRule" id="PRU00723"/>
    </source>
</evidence>
<evidence type="ECO:0000259" key="3">
    <source>
        <dbReference type="PROSITE" id="PS50800"/>
    </source>
</evidence>
<dbReference type="EMBL" id="JAMFTS010000005">
    <property type="protein sequence ID" value="KAJ4750433.1"/>
    <property type="molecule type" value="Genomic_DNA"/>
</dbReference>
<evidence type="ECO:0000313" key="4">
    <source>
        <dbReference type="EMBL" id="KAJ4750433.1"/>
    </source>
</evidence>
<feature type="domain" description="C3H1-type" evidence="2">
    <location>
        <begin position="332"/>
        <end position="357"/>
    </location>
</feature>
<sequence length="357" mass="41172">MEKQMVAEVGMGAMTVVWNCEEEEEEGYAFSGVVTVGRYETDEDGDSDLVDAIEKSFSNLSMKKRTPIYIFDEEQEEGAIFESVQKLIKDGNLDKLKVDQCKVYLKKHGLRLTGKKDVLLSRIREHLELKDGSGERKYPISSFTLNCQGDACKGDVVMFEQKVYDTDMFNIASRSAAGPSLGKRTVAGRIVHESYGESKQQHTFTIEVLWSKGEQPLPPLHPLLIKGRNLYKLKTTRQKWDDEEERKKILQEKHERGKVARLLRESRIQEKELRNSQWENRPKSLDKQATKPIPNFQPLIIREEPHENFPPVKPSSGFVLPNISRAVEQPRTVPRKLCWYHMQGRCHFGHACNFRHE</sequence>
<name>A0AAV8C4N4_9POAL</name>
<dbReference type="GO" id="GO:0008270">
    <property type="term" value="F:zinc ion binding"/>
    <property type="evidence" value="ECO:0007669"/>
    <property type="project" value="UniProtKB-KW"/>
</dbReference>
<dbReference type="SMART" id="SM00513">
    <property type="entry name" value="SAP"/>
    <property type="match status" value="1"/>
</dbReference>